<dbReference type="EMBL" id="LDPH01000001">
    <property type="protein sequence ID" value="KLV28417.1"/>
    <property type="molecule type" value="Genomic_DNA"/>
</dbReference>
<evidence type="ECO:0000313" key="1">
    <source>
        <dbReference type="EMBL" id="KLV28417.1"/>
    </source>
</evidence>
<organism evidence="1 2">
    <name type="scientific">Niallia circulans</name>
    <name type="common">Bacillus circulans</name>
    <dbReference type="NCBI Taxonomy" id="1397"/>
    <lineage>
        <taxon>Bacteria</taxon>
        <taxon>Bacillati</taxon>
        <taxon>Bacillota</taxon>
        <taxon>Bacilli</taxon>
        <taxon>Bacillales</taxon>
        <taxon>Bacillaceae</taxon>
        <taxon>Niallia</taxon>
    </lineage>
</organism>
<name>A0A0J1IR30_NIACI</name>
<reference evidence="1 2" key="1">
    <citation type="submission" date="2015-05" db="EMBL/GenBank/DDBJ databases">
        <title>Whole genome sequence and identification of bacterial endophytes from Costus igneus.</title>
        <authorList>
            <person name="Lee Y.P."/>
            <person name="Gan H.M."/>
            <person name="Eng W."/>
            <person name="Wheatley M.S."/>
            <person name="Caraballo A."/>
            <person name="Polter S."/>
            <person name="Savka M.A."/>
            <person name="Hudson A.O."/>
        </authorList>
    </citation>
    <scope>NUCLEOTIDE SEQUENCE [LARGE SCALE GENOMIC DNA]</scope>
    <source>
        <strain evidence="1 2">RIT379</strain>
    </source>
</reference>
<sequence>MYLSGILTLVVVLFILPLNQSKSENSNSKKIKPTTYNNRFGEIKPIISEAHAKTDSYENLALLIEDSPLIVRSIKVFEEEPSLIRDEEGYLMNEFTISSFKITKIYKNTTNKELNQNNTIKISEFSTLDKENNILYQINEYELMEKNEQYILFLRPSTDVNADHYFTKGITFGKVGVKNEDKKLDS</sequence>
<proteinExistence type="predicted"/>
<dbReference type="PATRIC" id="fig|1397.4.peg.300"/>
<gene>
    <name evidence="1" type="ORF">ABW02_01355</name>
</gene>
<comment type="caution">
    <text evidence="1">The sequence shown here is derived from an EMBL/GenBank/DDBJ whole genome shotgun (WGS) entry which is preliminary data.</text>
</comment>
<dbReference type="Proteomes" id="UP000036045">
    <property type="component" value="Unassembled WGS sequence"/>
</dbReference>
<dbReference type="AlphaFoldDB" id="A0A0J1IR30"/>
<protein>
    <submittedName>
        <fullName evidence="1">Uncharacterized protein</fullName>
    </submittedName>
</protein>
<accession>A0A0J1IR30</accession>
<evidence type="ECO:0000313" key="2">
    <source>
        <dbReference type="Proteomes" id="UP000036045"/>
    </source>
</evidence>
<keyword evidence="2" id="KW-1185">Reference proteome</keyword>